<keyword evidence="3" id="KW-0804">Transcription</keyword>
<gene>
    <name evidence="5" type="ORF">Cci01nite_46210</name>
</gene>
<keyword evidence="2" id="KW-0238">DNA-binding</keyword>
<dbReference type="CDD" id="cd00090">
    <property type="entry name" value="HTH_ARSR"/>
    <property type="match status" value="1"/>
</dbReference>
<evidence type="ECO:0000313" key="5">
    <source>
        <dbReference type="EMBL" id="GIF99527.1"/>
    </source>
</evidence>
<keyword evidence="1" id="KW-0805">Transcription regulation</keyword>
<evidence type="ECO:0000313" key="6">
    <source>
        <dbReference type="Proteomes" id="UP000659904"/>
    </source>
</evidence>
<dbReference type="PANTHER" id="PTHR43132">
    <property type="entry name" value="ARSENICAL RESISTANCE OPERON REPRESSOR ARSR-RELATED"/>
    <property type="match status" value="1"/>
</dbReference>
<dbReference type="Proteomes" id="UP000659904">
    <property type="component" value="Unassembled WGS sequence"/>
</dbReference>
<evidence type="ECO:0000256" key="1">
    <source>
        <dbReference type="ARBA" id="ARBA00023015"/>
    </source>
</evidence>
<dbReference type="Gene3D" id="1.10.10.10">
    <property type="entry name" value="Winged helix-like DNA-binding domain superfamily/Winged helix DNA-binding domain"/>
    <property type="match status" value="1"/>
</dbReference>
<proteinExistence type="predicted"/>
<dbReference type="SUPFAM" id="SSF46785">
    <property type="entry name" value="Winged helix' DNA-binding domain"/>
    <property type="match status" value="1"/>
</dbReference>
<dbReference type="SMART" id="SM00418">
    <property type="entry name" value="HTH_ARSR"/>
    <property type="match status" value="1"/>
</dbReference>
<dbReference type="InterPro" id="IPR036388">
    <property type="entry name" value="WH-like_DNA-bd_sf"/>
</dbReference>
<dbReference type="PANTHER" id="PTHR43132:SF8">
    <property type="entry name" value="HTH-TYPE TRANSCRIPTIONAL REGULATOR KMTR"/>
    <property type="match status" value="1"/>
</dbReference>
<dbReference type="GO" id="GO:0003677">
    <property type="term" value="F:DNA binding"/>
    <property type="evidence" value="ECO:0007669"/>
    <property type="project" value="UniProtKB-KW"/>
</dbReference>
<dbReference type="AlphaFoldDB" id="A0A8J3KAP2"/>
<evidence type="ECO:0000256" key="3">
    <source>
        <dbReference type="ARBA" id="ARBA00023163"/>
    </source>
</evidence>
<organism evidence="5 6">
    <name type="scientific">Catellatospora citrea</name>
    <dbReference type="NCBI Taxonomy" id="53366"/>
    <lineage>
        <taxon>Bacteria</taxon>
        <taxon>Bacillati</taxon>
        <taxon>Actinomycetota</taxon>
        <taxon>Actinomycetes</taxon>
        <taxon>Micromonosporales</taxon>
        <taxon>Micromonosporaceae</taxon>
        <taxon>Catellatospora</taxon>
    </lineage>
</organism>
<name>A0A8J3KAP2_9ACTN</name>
<keyword evidence="6" id="KW-1185">Reference proteome</keyword>
<comment type="caution">
    <text evidence="5">The sequence shown here is derived from an EMBL/GenBank/DDBJ whole genome shotgun (WGS) entry which is preliminary data.</text>
</comment>
<dbReference type="InterPro" id="IPR036390">
    <property type="entry name" value="WH_DNA-bd_sf"/>
</dbReference>
<dbReference type="InterPro" id="IPR001845">
    <property type="entry name" value="HTH_ArsR_DNA-bd_dom"/>
</dbReference>
<dbReference type="Pfam" id="PF12840">
    <property type="entry name" value="HTH_20"/>
    <property type="match status" value="1"/>
</dbReference>
<protein>
    <submittedName>
        <fullName evidence="5">Transcriptional regulator</fullName>
    </submittedName>
</protein>
<accession>A0A8J3KAP2</accession>
<evidence type="ECO:0000259" key="4">
    <source>
        <dbReference type="SMART" id="SM00418"/>
    </source>
</evidence>
<dbReference type="EMBL" id="BONH01000021">
    <property type="protein sequence ID" value="GIF99527.1"/>
    <property type="molecule type" value="Genomic_DNA"/>
</dbReference>
<dbReference type="InterPro" id="IPR051011">
    <property type="entry name" value="Metal_resp_trans_reg"/>
</dbReference>
<sequence length="334" mass="35870">MFCIHFTPRDLMQTRIVTAPDPLWEITLSAHLLGRRNEDPLLLGWHRAAQQSLRAGTALRGSAELFLGVNWSHGDFPDFLTPGPRGGGIDDGLDAIGGTCPSQLRRDVAHVAAGRATALPAAAQDLGAGRAAALHELTSGIRQYYEAVVRPQWHWVAASFAADHAARCRAVAAGGLAALLNSLHPSLSFEDGVLRIANYPRDRHLHLGGRGLVLVPSFFKRSTRPITMIDDALPPVLVYQVDRGAGLLAVRHQEALSALVGRTRAAILELCAEGGSTSSIAARLHQSPSTASEHLAVLRQAGLVYSERRRNSVEHRLAPLGMALLEGRPGQAEQ</sequence>
<evidence type="ECO:0000256" key="2">
    <source>
        <dbReference type="ARBA" id="ARBA00023125"/>
    </source>
</evidence>
<dbReference type="InterPro" id="IPR011991">
    <property type="entry name" value="ArsR-like_HTH"/>
</dbReference>
<feature type="domain" description="HTH arsR-type" evidence="4">
    <location>
        <begin position="254"/>
        <end position="325"/>
    </location>
</feature>
<reference evidence="5 6" key="1">
    <citation type="submission" date="2021-01" db="EMBL/GenBank/DDBJ databases">
        <title>Whole genome shotgun sequence of Catellatospora citrea NBRC 14495.</title>
        <authorList>
            <person name="Komaki H."/>
            <person name="Tamura T."/>
        </authorList>
    </citation>
    <scope>NUCLEOTIDE SEQUENCE [LARGE SCALE GENOMIC DNA]</scope>
    <source>
        <strain evidence="5 6">NBRC 14495</strain>
    </source>
</reference>
<dbReference type="GO" id="GO:0003700">
    <property type="term" value="F:DNA-binding transcription factor activity"/>
    <property type="evidence" value="ECO:0007669"/>
    <property type="project" value="InterPro"/>
</dbReference>